<dbReference type="PROSITE" id="PS51257">
    <property type="entry name" value="PROKAR_LIPOPROTEIN"/>
    <property type="match status" value="1"/>
</dbReference>
<feature type="compositionally biased region" description="Low complexity" evidence="1">
    <location>
        <begin position="58"/>
        <end position="72"/>
    </location>
</feature>
<accession>A0A285V4N6</accession>
<evidence type="ECO:0000313" key="4">
    <source>
        <dbReference type="Proteomes" id="UP000219435"/>
    </source>
</evidence>
<organism evidence="3 4">
    <name type="scientific">Blastococcus aggregatus</name>
    <dbReference type="NCBI Taxonomy" id="38502"/>
    <lineage>
        <taxon>Bacteria</taxon>
        <taxon>Bacillati</taxon>
        <taxon>Actinomycetota</taxon>
        <taxon>Actinomycetes</taxon>
        <taxon>Geodermatophilales</taxon>
        <taxon>Geodermatophilaceae</taxon>
        <taxon>Blastococcus</taxon>
    </lineage>
</organism>
<dbReference type="Proteomes" id="UP000219435">
    <property type="component" value="Unassembled WGS sequence"/>
</dbReference>
<reference evidence="4" key="1">
    <citation type="submission" date="2017-08" db="EMBL/GenBank/DDBJ databases">
        <authorList>
            <person name="Varghese N."/>
            <person name="Submissions S."/>
        </authorList>
    </citation>
    <scope>NUCLEOTIDE SEQUENCE [LARGE SCALE GENOMIC DNA]</scope>
    <source>
        <strain evidence="4">DSM 4725</strain>
    </source>
</reference>
<dbReference type="RefSeq" id="WP_097194540.1">
    <property type="nucleotide sequence ID" value="NZ_OBQI01000002.1"/>
</dbReference>
<name>A0A285V4N6_9ACTN</name>
<feature type="chain" id="PRO_5039582193" evidence="2">
    <location>
        <begin position="21"/>
        <end position="173"/>
    </location>
</feature>
<dbReference type="OrthoDB" id="4981587at2"/>
<gene>
    <name evidence="3" type="ORF">SAMN05660748_1687</name>
</gene>
<evidence type="ECO:0000256" key="1">
    <source>
        <dbReference type="SAM" id="MobiDB-lite"/>
    </source>
</evidence>
<keyword evidence="2" id="KW-0732">Signal</keyword>
<dbReference type="AlphaFoldDB" id="A0A285V4N6"/>
<proteinExistence type="predicted"/>
<feature type="signal peptide" evidence="2">
    <location>
        <begin position="1"/>
        <end position="20"/>
    </location>
</feature>
<feature type="region of interest" description="Disordered" evidence="1">
    <location>
        <begin position="28"/>
        <end position="74"/>
    </location>
</feature>
<sequence>MLTSRRAGRLAICASLTLLAACSSSSDEASSGSPLSTAPPGTYGVPLDTTAPDPTEVATDPAPSTAPTPTDGARGEATVQITYYGWNPGSSVVEVGGFVPFLVEDGGTCTLTLTQGSASATVTREATPNVSNTACGELVVPGDQLAPGTWSAVLAYESDSSTGATEAVEVQVP</sequence>
<keyword evidence="4" id="KW-1185">Reference proteome</keyword>
<evidence type="ECO:0000313" key="3">
    <source>
        <dbReference type="EMBL" id="SOC48973.1"/>
    </source>
</evidence>
<dbReference type="EMBL" id="OBQI01000002">
    <property type="protein sequence ID" value="SOC48973.1"/>
    <property type="molecule type" value="Genomic_DNA"/>
</dbReference>
<protein>
    <submittedName>
        <fullName evidence="3">Uncharacterized protein</fullName>
    </submittedName>
</protein>
<evidence type="ECO:0000256" key="2">
    <source>
        <dbReference type="SAM" id="SignalP"/>
    </source>
</evidence>